<evidence type="ECO:0000313" key="2">
    <source>
        <dbReference type="Proteomes" id="UP000317355"/>
    </source>
</evidence>
<comment type="caution">
    <text evidence="1">The sequence shown here is derived from an EMBL/GenBank/DDBJ whole genome shotgun (WGS) entry which is preliminary data.</text>
</comment>
<gene>
    <name evidence="1" type="ORF">FHK82_05225</name>
</gene>
<name>A0A558DAW2_9GAMM</name>
<dbReference type="EMBL" id="VMRY01000010">
    <property type="protein sequence ID" value="TVT58116.1"/>
    <property type="molecule type" value="Genomic_DNA"/>
</dbReference>
<dbReference type="Proteomes" id="UP000317355">
    <property type="component" value="Unassembled WGS sequence"/>
</dbReference>
<evidence type="ECO:0000313" key="1">
    <source>
        <dbReference type="EMBL" id="TVT58116.1"/>
    </source>
</evidence>
<reference evidence="1 2" key="1">
    <citation type="submission" date="2019-07" db="EMBL/GenBank/DDBJ databases">
        <title>The pathways for chlorine oxyanion respiration interact through the shared metabolite chlorate.</title>
        <authorList>
            <person name="Barnum T.P."/>
            <person name="Cheng Y."/>
            <person name="Hill K.A."/>
            <person name="Lucas L.N."/>
            <person name="Carlson H.K."/>
            <person name="Coates J.D."/>
        </authorList>
    </citation>
    <scope>NUCLEOTIDE SEQUENCE [LARGE SCALE GENOMIC DNA]</scope>
    <source>
        <strain evidence="1">BK-3</strain>
    </source>
</reference>
<organism evidence="1 2">
    <name type="scientific">Sedimenticola thiotaurini</name>
    <dbReference type="NCBI Taxonomy" id="1543721"/>
    <lineage>
        <taxon>Bacteria</taxon>
        <taxon>Pseudomonadati</taxon>
        <taxon>Pseudomonadota</taxon>
        <taxon>Gammaproteobacteria</taxon>
        <taxon>Chromatiales</taxon>
        <taxon>Sedimenticolaceae</taxon>
        <taxon>Sedimenticola</taxon>
    </lineage>
</organism>
<proteinExistence type="predicted"/>
<sequence length="147" mass="16389">MEAINEGSLFMITPLPSQAIEPFVRECLGCACPAEVFAELESDIRVLSGIQYQRLLAGQRLLVYLILDEDCLNRADLLSQLHRQGVAERNSAGYNRLRIVIPAELGESIRSELIARFADLVEGDQKVHLHFVPQERLGPYRVAAGQS</sequence>
<dbReference type="AlphaFoldDB" id="A0A558DAW2"/>
<accession>A0A558DAW2</accession>
<protein>
    <submittedName>
        <fullName evidence="1">Uncharacterized protein</fullName>
    </submittedName>
</protein>